<feature type="transmembrane region" description="Helical" evidence="2">
    <location>
        <begin position="523"/>
        <end position="546"/>
    </location>
</feature>
<dbReference type="InterPro" id="IPR001251">
    <property type="entry name" value="CRAL-TRIO_dom"/>
</dbReference>
<feature type="compositionally biased region" description="Low complexity" evidence="1">
    <location>
        <begin position="52"/>
        <end position="67"/>
    </location>
</feature>
<dbReference type="Proteomes" id="UP000429607">
    <property type="component" value="Unassembled WGS sequence"/>
</dbReference>
<dbReference type="EMBL" id="QXFT01002392">
    <property type="protein sequence ID" value="KAE9299016.1"/>
    <property type="molecule type" value="Genomic_DNA"/>
</dbReference>
<dbReference type="EMBL" id="QXFU01000106">
    <property type="protein sequence ID" value="KAE9044060.1"/>
    <property type="molecule type" value="Genomic_DNA"/>
</dbReference>
<feature type="compositionally biased region" description="Basic and acidic residues" evidence="1">
    <location>
        <begin position="376"/>
        <end position="402"/>
    </location>
</feature>
<reference evidence="7 9" key="1">
    <citation type="submission" date="2018-08" db="EMBL/GenBank/DDBJ databases">
        <title>Genomic investigation of the strawberry pathogen Phytophthora fragariae indicates pathogenicity is determined by transcriptional variation in three key races.</title>
        <authorList>
            <person name="Adams T.M."/>
            <person name="Armitage A.D."/>
            <person name="Sobczyk M.K."/>
            <person name="Bates H.J."/>
            <person name="Dunwell J.M."/>
            <person name="Nellist C.F."/>
            <person name="Harrison R.J."/>
        </authorList>
    </citation>
    <scope>NUCLEOTIDE SEQUENCE [LARGE SCALE GENOMIC DNA]</scope>
    <source>
        <strain evidence="6 8">SCRP249</strain>
        <strain evidence="5 10">SCRP324</strain>
        <strain evidence="7 9">SCRP333</strain>
    </source>
</reference>
<dbReference type="PROSITE" id="PS50191">
    <property type="entry name" value="CRAL_TRIO"/>
    <property type="match status" value="2"/>
</dbReference>
<keyword evidence="2" id="KW-0472">Membrane</keyword>
<gene>
    <name evidence="6" type="ORF">PR001_g3042</name>
    <name evidence="5" type="ORF">PR002_g3023</name>
    <name evidence="7" type="ORF">PR003_g23104</name>
</gene>
<dbReference type="InterPro" id="IPR051026">
    <property type="entry name" value="PI/PC_transfer"/>
</dbReference>
<organism evidence="7 9">
    <name type="scientific">Phytophthora rubi</name>
    <dbReference type="NCBI Taxonomy" id="129364"/>
    <lineage>
        <taxon>Eukaryota</taxon>
        <taxon>Sar</taxon>
        <taxon>Stramenopiles</taxon>
        <taxon>Oomycota</taxon>
        <taxon>Peronosporomycetes</taxon>
        <taxon>Peronosporales</taxon>
        <taxon>Peronosporaceae</taxon>
        <taxon>Phytophthora</taxon>
    </lineage>
</organism>
<evidence type="ECO:0008006" key="11">
    <source>
        <dbReference type="Google" id="ProtNLM"/>
    </source>
</evidence>
<evidence type="ECO:0000256" key="1">
    <source>
        <dbReference type="SAM" id="MobiDB-lite"/>
    </source>
</evidence>
<feature type="domain" description="PH" evidence="3">
    <location>
        <begin position="931"/>
        <end position="1032"/>
    </location>
</feature>
<feature type="domain" description="CRAL-TRIO" evidence="4">
    <location>
        <begin position="1172"/>
        <end position="1351"/>
    </location>
</feature>
<dbReference type="CDD" id="cd00170">
    <property type="entry name" value="SEC14"/>
    <property type="match status" value="2"/>
</dbReference>
<dbReference type="SUPFAM" id="SSF50729">
    <property type="entry name" value="PH domain-like"/>
    <property type="match status" value="1"/>
</dbReference>
<dbReference type="OrthoDB" id="1434354at2759"/>
<accession>A0A6A4D4A3</accession>
<evidence type="ECO:0000259" key="4">
    <source>
        <dbReference type="PROSITE" id="PS50191"/>
    </source>
</evidence>
<evidence type="ECO:0000313" key="7">
    <source>
        <dbReference type="EMBL" id="KAE9299016.1"/>
    </source>
</evidence>
<dbReference type="Pfam" id="PF00169">
    <property type="entry name" value="PH"/>
    <property type="match status" value="1"/>
</dbReference>
<dbReference type="Gene3D" id="3.40.525.10">
    <property type="entry name" value="CRAL-TRIO lipid binding domain"/>
    <property type="match status" value="2"/>
</dbReference>
<feature type="region of interest" description="Disordered" evidence="1">
    <location>
        <begin position="373"/>
        <end position="407"/>
    </location>
</feature>
<evidence type="ECO:0000313" key="8">
    <source>
        <dbReference type="Proteomes" id="UP000429607"/>
    </source>
</evidence>
<evidence type="ECO:0000259" key="3">
    <source>
        <dbReference type="PROSITE" id="PS50003"/>
    </source>
</evidence>
<evidence type="ECO:0000313" key="9">
    <source>
        <dbReference type="Proteomes" id="UP000434957"/>
    </source>
</evidence>
<evidence type="ECO:0000313" key="10">
    <source>
        <dbReference type="Proteomes" id="UP000435112"/>
    </source>
</evidence>
<evidence type="ECO:0000313" key="5">
    <source>
        <dbReference type="EMBL" id="KAE9044060.1"/>
    </source>
</evidence>
<dbReference type="EMBL" id="QXFV01000110">
    <property type="protein sequence ID" value="KAE9049741.1"/>
    <property type="molecule type" value="Genomic_DNA"/>
</dbReference>
<dbReference type="InterPro" id="IPR001849">
    <property type="entry name" value="PH_domain"/>
</dbReference>
<keyword evidence="9" id="KW-1185">Reference proteome</keyword>
<keyword evidence="2" id="KW-1133">Transmembrane helix</keyword>
<proteinExistence type="predicted"/>
<comment type="caution">
    <text evidence="7">The sequence shown here is derived from an EMBL/GenBank/DDBJ whole genome shotgun (WGS) entry which is preliminary data.</text>
</comment>
<protein>
    <recommendedName>
        <fullName evidence="11">CRAL-TRIO domain-containing protein</fullName>
    </recommendedName>
</protein>
<feature type="region of interest" description="Disordered" evidence="1">
    <location>
        <begin position="856"/>
        <end position="884"/>
    </location>
</feature>
<dbReference type="Proteomes" id="UP000435112">
    <property type="component" value="Unassembled WGS sequence"/>
</dbReference>
<feature type="compositionally biased region" description="Polar residues" evidence="1">
    <location>
        <begin position="1403"/>
        <end position="1413"/>
    </location>
</feature>
<dbReference type="SMART" id="SM00233">
    <property type="entry name" value="PH"/>
    <property type="match status" value="1"/>
</dbReference>
<name>A0A6A4D4A3_9STRA</name>
<dbReference type="PANTHER" id="PTHR45657:SF1">
    <property type="entry name" value="CRAL-TRIO DOMAIN-CONTAINING PROTEIN YKL091C-RELATED"/>
    <property type="match status" value="1"/>
</dbReference>
<dbReference type="PANTHER" id="PTHR45657">
    <property type="entry name" value="CRAL-TRIO DOMAIN-CONTAINING PROTEIN YKL091C-RELATED"/>
    <property type="match status" value="1"/>
</dbReference>
<sequence length="1445" mass="159355">MQLLGAVKGVAAAPNGSTLFSGVSLRGRRRRTKADDDDSTSSSSGRGGVGLGLRRSSSTSNSADSADTPPVPVTLPADRLRATSRPVPAFNRPLYHRHQTHDVAVRGSMPLDSVSKSTPPHVAVRYGDTVRLFARSKYAGTTAGGYVGTFEGGKRFLAKSAQKQDELACIPPIAACGAKQFKASAFVILSNCGLGVGTPVSYGDVVVLVDAAGRVWNNKMGVGPSTKNGCFGPKEPNTPGEMHLSFYQLQPDTDGDDSSSDSSDDEDNFLFFSNLAKTTKSMAETTFGKPTQVELHLATAALRTMGKVMYYGDRNLIIDVADSNRTRSKFNRVITHFSKQQEAAPVQGGYLRCDGRGKTILFEMHGQEFPSIQSIDVKDVKERDSSGDSGQGEDRSTDEAGHRRPSARVLVTSRTNVEVGTSILLQDLRRSMMLVLHFSDGGRLRLPCQRFLKHEGRAFYRVVLNGKRPMRVLVRATRAVGRKKGDLRGTLRGTYRQIFKLSCGIVVAYLSVASVFTHVLGSIVVLPAVYVGLAVAVLVFSVEVFFPGQVVTARQIKPADEHQLGNWNFTVVALEASESERLENTTNKSLQEAASIKVPSAFVVAENGDVAKATERYQATLAWRKEVLADSILTMPQTHYDAIKANYTQFLHKHDKLGHPLYIEKIGSINIPQLKKVGVTQEALFKHYLFAMEFTLKYAAHHICPCDACASSETQKMCIVLDARGIGMRDMGGEAFEFIRRCTSVMQHHYPQRSFKIFIVNVPSWFGMAWKGVKPLLNEATRAKTNILTESETAGALLEFIDAENLPVEYGGTCSCAGSCETNSTYQRLQRALVRSVTECKPFEADDLLQTIAMERSGESRSSSEGDVCAAATPASSPPVMGPVKRETSATAVLDQLFRLGSSSTDDGFTLDGVDDEGFCRSIPTGFFSEEVLKAGYLLKRSLRHKQFNPIWHRQLFILHPQFLRFAKSLDSEIYQIVSLTHDTVVQKTTKHNNSFEIITPLMATNGHSLLLYAPTPTVLNTWVDAIQGAIEQLKLRVPTPAPSPERSPIVSPRAKQEASPEPDDQPTTLKNAHESPRPEPFLLNQWGIRHWNSMHGGWNRAFWHKAPENGSHSARINNSRVARDNQKMEIPSAFLVAENGDAAKAAHRYQATLAWRKEMRVDSILKTPQTQYDTIKSHYTQFLHKHDKLGHPLYFEKIGSINILQLKKVGVTQEALFRHYLFAMEFTLKYAAHQICSCDACASSETQKMCIVLDARGIGMRDMGGEAFEFIRRCTSVMQRHYPQRSFKIFIVNVPSWFGMAWKGVKPLLNEATRAKTNILTESETAGALLEFIDAENLPVEYGGTCSCAGSCETNSSYHRLQRALVRSVLECKPFDAEELVRTIALERSGASQSGSDEESTVDSLSSLVPTRSSRESIKREPSSTVLDQLFRVGLVRSPGRSNS</sequence>
<dbReference type="SUPFAM" id="SSF52087">
    <property type="entry name" value="CRAL/TRIO domain"/>
    <property type="match status" value="2"/>
</dbReference>
<feature type="region of interest" description="Disordered" evidence="1">
    <location>
        <begin position="15"/>
        <end position="86"/>
    </location>
</feature>
<feature type="transmembrane region" description="Helical" evidence="2">
    <location>
        <begin position="498"/>
        <end position="517"/>
    </location>
</feature>
<feature type="compositionally biased region" description="Basic and acidic residues" evidence="1">
    <location>
        <begin position="1414"/>
        <end position="1423"/>
    </location>
</feature>
<dbReference type="Pfam" id="PF00650">
    <property type="entry name" value="CRAL_TRIO"/>
    <property type="match status" value="2"/>
</dbReference>
<keyword evidence="2" id="KW-0812">Transmembrane</keyword>
<feature type="region of interest" description="Disordered" evidence="1">
    <location>
        <begin position="1390"/>
        <end position="1423"/>
    </location>
</feature>
<feature type="domain" description="CRAL-TRIO" evidence="4">
    <location>
        <begin position="639"/>
        <end position="818"/>
    </location>
</feature>
<dbReference type="InterPro" id="IPR011993">
    <property type="entry name" value="PH-like_dom_sf"/>
</dbReference>
<dbReference type="Gene3D" id="2.30.29.30">
    <property type="entry name" value="Pleckstrin-homology domain (PH domain)/Phosphotyrosine-binding domain (PTB)"/>
    <property type="match status" value="1"/>
</dbReference>
<dbReference type="Proteomes" id="UP000434957">
    <property type="component" value="Unassembled WGS sequence"/>
</dbReference>
<dbReference type="InterPro" id="IPR036865">
    <property type="entry name" value="CRAL-TRIO_dom_sf"/>
</dbReference>
<evidence type="ECO:0000256" key="2">
    <source>
        <dbReference type="SAM" id="Phobius"/>
    </source>
</evidence>
<feature type="region of interest" description="Disordered" evidence="1">
    <location>
        <begin position="1038"/>
        <end position="1080"/>
    </location>
</feature>
<dbReference type="SMART" id="SM00516">
    <property type="entry name" value="SEC14"/>
    <property type="match status" value="2"/>
</dbReference>
<evidence type="ECO:0000313" key="6">
    <source>
        <dbReference type="EMBL" id="KAE9049741.1"/>
    </source>
</evidence>
<dbReference type="PROSITE" id="PS50003">
    <property type="entry name" value="PH_DOMAIN"/>
    <property type="match status" value="1"/>
</dbReference>